<dbReference type="EMBL" id="JAYXHS010000003">
    <property type="protein sequence ID" value="MEC5387496.1"/>
    <property type="molecule type" value="Genomic_DNA"/>
</dbReference>
<dbReference type="Pfam" id="PF02668">
    <property type="entry name" value="TauD"/>
    <property type="match status" value="1"/>
</dbReference>
<proteinExistence type="inferred from homology"/>
<keyword evidence="4" id="KW-0560">Oxidoreductase</keyword>
<evidence type="ECO:0000256" key="4">
    <source>
        <dbReference type="ARBA" id="ARBA00023002"/>
    </source>
</evidence>
<dbReference type="PANTHER" id="PTHR30468">
    <property type="entry name" value="ALPHA-KETOGLUTARATE-DEPENDENT SULFONATE DIOXYGENASE"/>
    <property type="match status" value="1"/>
</dbReference>
<dbReference type="Gene3D" id="3.60.130.10">
    <property type="entry name" value="Clavaminate synthase-like"/>
    <property type="match status" value="1"/>
</dbReference>
<evidence type="ECO:0000313" key="7">
    <source>
        <dbReference type="EMBL" id="MEC5387496.1"/>
    </source>
</evidence>
<dbReference type="InterPro" id="IPR042098">
    <property type="entry name" value="TauD-like_sf"/>
</dbReference>
<dbReference type="Proteomes" id="UP001331561">
    <property type="component" value="Unassembled WGS sequence"/>
</dbReference>
<sequence length="340" mass="36809">MSTAIAEKSLEKPVERITSAASDTKALDNTRFASAPLFTQLSRAVHDASHRHGAPQSVAEISITPTGGGVGGVVRNLDANRPLSAALVSHLQQALDEHGILIFKQQRLADEALLAFSTYFGPVFHSPADVPVLGSSDHGGTAPDVVPVANVEGGYTGHGELLPHTDHQWTPLPSAASLLYAVEVPAQGGDTTWYNLAQAYADLDADTRARIDTLQLITYNPFVRTAGQKRPLYRTPDIAPLGHAFPHPLVRTHPRSGKKILFLATHSEVELVGVAPEVGVALIAFLRAHIQQPKYQYTHRWEVGDIVHWDNQATLHARTAFDANDKRVLKRVSLAGARPF</sequence>
<feature type="domain" description="TauD/TfdA-like" evidence="6">
    <location>
        <begin position="64"/>
        <end position="332"/>
    </location>
</feature>
<dbReference type="InterPro" id="IPR051323">
    <property type="entry name" value="AtsK-like"/>
</dbReference>
<evidence type="ECO:0000256" key="1">
    <source>
        <dbReference type="ARBA" id="ARBA00005896"/>
    </source>
</evidence>
<comment type="caution">
    <text evidence="7">The sequence shown here is derived from an EMBL/GenBank/DDBJ whole genome shotgun (WGS) entry which is preliminary data.</text>
</comment>
<evidence type="ECO:0000256" key="3">
    <source>
        <dbReference type="ARBA" id="ARBA00022964"/>
    </source>
</evidence>
<keyword evidence="2" id="KW-0479">Metal-binding</keyword>
<dbReference type="InterPro" id="IPR003819">
    <property type="entry name" value="TauD/TfdA-like"/>
</dbReference>
<keyword evidence="5" id="KW-0408">Iron</keyword>
<evidence type="ECO:0000256" key="2">
    <source>
        <dbReference type="ARBA" id="ARBA00022723"/>
    </source>
</evidence>
<keyword evidence="3 7" id="KW-0223">Dioxygenase</keyword>
<evidence type="ECO:0000259" key="6">
    <source>
        <dbReference type="Pfam" id="PF02668"/>
    </source>
</evidence>
<evidence type="ECO:0000256" key="5">
    <source>
        <dbReference type="ARBA" id="ARBA00023004"/>
    </source>
</evidence>
<dbReference type="RefSeq" id="WP_327600465.1">
    <property type="nucleotide sequence ID" value="NZ_JAYXHS010000003.1"/>
</dbReference>
<evidence type="ECO:0000313" key="8">
    <source>
        <dbReference type="Proteomes" id="UP001331561"/>
    </source>
</evidence>
<keyword evidence="8" id="KW-1185">Reference proteome</keyword>
<dbReference type="GO" id="GO:0051213">
    <property type="term" value="F:dioxygenase activity"/>
    <property type="evidence" value="ECO:0007669"/>
    <property type="project" value="UniProtKB-KW"/>
</dbReference>
<reference evidence="7 8" key="1">
    <citation type="submission" date="2024-01" db="EMBL/GenBank/DDBJ databases">
        <title>Uliginosibacterium soil sp. nov.</title>
        <authorList>
            <person name="Lv Y."/>
        </authorList>
    </citation>
    <scope>NUCLEOTIDE SEQUENCE [LARGE SCALE GENOMIC DNA]</scope>
    <source>
        <strain evidence="7 8">H3</strain>
    </source>
</reference>
<comment type="similarity">
    <text evidence="1">Belongs to the TfdA dioxygenase family.</text>
</comment>
<dbReference type="SUPFAM" id="SSF51197">
    <property type="entry name" value="Clavaminate synthase-like"/>
    <property type="match status" value="1"/>
</dbReference>
<protein>
    <submittedName>
        <fullName evidence="7">TauD/TfdA family dioxygenase</fullName>
    </submittedName>
</protein>
<name>A0ABU6K718_9RHOO</name>
<gene>
    <name evidence="7" type="ORF">VVD49_17325</name>
</gene>
<organism evidence="7 8">
    <name type="scientific">Uliginosibacterium silvisoli</name>
    <dbReference type="NCBI Taxonomy" id="3114758"/>
    <lineage>
        <taxon>Bacteria</taxon>
        <taxon>Pseudomonadati</taxon>
        <taxon>Pseudomonadota</taxon>
        <taxon>Betaproteobacteria</taxon>
        <taxon>Rhodocyclales</taxon>
        <taxon>Zoogloeaceae</taxon>
        <taxon>Uliginosibacterium</taxon>
    </lineage>
</organism>
<dbReference type="PANTHER" id="PTHR30468:SF1">
    <property type="entry name" value="ALPHA-KETOGLUTARATE-DEPENDENT SULFONATE DIOXYGENASE"/>
    <property type="match status" value="1"/>
</dbReference>
<accession>A0ABU6K718</accession>